<gene>
    <name evidence="9" type="ORF">PVT71_19935</name>
</gene>
<comment type="subcellular location">
    <subcellularLocation>
        <location evidence="1 7">Cell inner membrane</location>
        <topology evidence="1 7">Multi-pass membrane protein</topology>
    </subcellularLocation>
</comment>
<evidence type="ECO:0000256" key="2">
    <source>
        <dbReference type="ARBA" id="ARBA00022475"/>
    </source>
</evidence>
<evidence type="ECO:0000259" key="8">
    <source>
        <dbReference type="Pfam" id="PF06808"/>
    </source>
</evidence>
<sequence>MMYDPAIISYVLGGAVVLLLVLGIPLAFSTGFVAVAASMLLMGPNGLYIIASRTYSFFDSSALAAVPLFILMASTLERSSLARDLYQAIYIWTARLPGGVALVTVFVGVILAAAVGVVGGEIVLLGLIALPQMLRLGYDRKLAIGTVCASGSLGTMVPPSIVLIFYGINTSTDVSALFKAAVIPGLLLAVMYCLYIVLRTLLNPRVAPRPSVEEMQIPLREKLKITAGIVPALAVVLCVMGSIYIGIASVTEAAALGVLGTYIATAIRGELNIDVVRGSLKQTMSTCGMVLWLVVGTNALIGIYTVVGGVDFLRDQFADLTIAPIYVILLMLGVFFIMGAFIDWLGVLLLTMPVFAPVVADLGYDLVWFGILFSLTMQAAYLTPPFAPAAFYLKGVVSDDISLGEILNSMWPFIAAQLLTLALVLFYPPLTGLLN</sequence>
<accession>A0AAU8AL74</accession>
<reference evidence="9" key="1">
    <citation type="submission" date="2023-02" db="EMBL/GenBank/DDBJ databases">
        <title>Description and genomic characterization of Salipiger bruguierae sp. nov., isolated from the sediment of mangrove plant Bruguiera sexangula.</title>
        <authorList>
            <person name="Long M."/>
        </authorList>
    </citation>
    <scope>NUCLEOTIDE SEQUENCE</scope>
    <source>
        <strain evidence="9">H15</strain>
    </source>
</reference>
<keyword evidence="7" id="KW-0813">Transport</keyword>
<keyword evidence="2" id="KW-1003">Cell membrane</keyword>
<dbReference type="GO" id="GO:0005886">
    <property type="term" value="C:plasma membrane"/>
    <property type="evidence" value="ECO:0007669"/>
    <property type="project" value="UniProtKB-SubCell"/>
</dbReference>
<dbReference type="PANTHER" id="PTHR33362">
    <property type="entry name" value="SIALIC ACID TRAP TRANSPORTER PERMEASE PROTEIN SIAT-RELATED"/>
    <property type="match status" value="1"/>
</dbReference>
<feature type="transmembrane region" description="Helical" evidence="7">
    <location>
        <begin position="223"/>
        <end position="247"/>
    </location>
</feature>
<evidence type="ECO:0000256" key="3">
    <source>
        <dbReference type="ARBA" id="ARBA00022519"/>
    </source>
</evidence>
<protein>
    <recommendedName>
        <fullName evidence="7">TRAP transporter large permease protein</fullName>
    </recommendedName>
</protein>
<proteinExistence type="inferred from homology"/>
<dbReference type="NCBIfam" id="TIGR00786">
    <property type="entry name" value="dctM"/>
    <property type="match status" value="1"/>
</dbReference>
<keyword evidence="5 7" id="KW-1133">Transmembrane helix</keyword>
<dbReference type="InterPro" id="IPR004681">
    <property type="entry name" value="TRAP_DctM"/>
</dbReference>
<comment type="similarity">
    <text evidence="7">Belongs to the TRAP transporter large permease family.</text>
</comment>
<feature type="domain" description="TRAP C4-dicarboxylate transport system permease DctM subunit" evidence="8">
    <location>
        <begin position="15"/>
        <end position="429"/>
    </location>
</feature>
<feature type="transmembrane region" description="Helical" evidence="7">
    <location>
        <begin position="100"/>
        <end position="130"/>
    </location>
</feature>
<keyword evidence="3 7" id="KW-0997">Cell inner membrane</keyword>
<feature type="transmembrane region" description="Helical" evidence="7">
    <location>
        <begin position="180"/>
        <end position="202"/>
    </location>
</feature>
<name>A0AAU8AL74_9RHOB</name>
<dbReference type="Pfam" id="PF06808">
    <property type="entry name" value="DctM"/>
    <property type="match status" value="1"/>
</dbReference>
<evidence type="ECO:0000313" key="9">
    <source>
        <dbReference type="EMBL" id="XCC95361.1"/>
    </source>
</evidence>
<comment type="function">
    <text evidence="7">Part of the tripartite ATP-independent periplasmic (TRAP) transport system.</text>
</comment>
<feature type="transmembrane region" description="Helical" evidence="7">
    <location>
        <begin position="142"/>
        <end position="168"/>
    </location>
</feature>
<feature type="transmembrane region" description="Helical" evidence="7">
    <location>
        <begin position="283"/>
        <end position="305"/>
    </location>
</feature>
<keyword evidence="6 7" id="KW-0472">Membrane</keyword>
<dbReference type="RefSeq" id="WP_353474203.1">
    <property type="nucleotide sequence ID" value="NZ_CP123385.1"/>
</dbReference>
<feature type="transmembrane region" description="Helical" evidence="7">
    <location>
        <begin position="410"/>
        <end position="430"/>
    </location>
</feature>
<evidence type="ECO:0000256" key="6">
    <source>
        <dbReference type="ARBA" id="ARBA00023136"/>
    </source>
</evidence>
<evidence type="ECO:0000256" key="1">
    <source>
        <dbReference type="ARBA" id="ARBA00004429"/>
    </source>
</evidence>
<evidence type="ECO:0000256" key="4">
    <source>
        <dbReference type="ARBA" id="ARBA00022692"/>
    </source>
</evidence>
<comment type="subunit">
    <text evidence="7">The complex comprises the extracytoplasmic solute receptor protein and the two transmembrane proteins.</text>
</comment>
<dbReference type="EMBL" id="CP123385">
    <property type="protein sequence ID" value="XCC95361.1"/>
    <property type="molecule type" value="Genomic_DNA"/>
</dbReference>
<evidence type="ECO:0000256" key="7">
    <source>
        <dbReference type="RuleBase" id="RU369079"/>
    </source>
</evidence>
<feature type="transmembrane region" description="Helical" evidence="7">
    <location>
        <begin position="7"/>
        <end position="26"/>
    </location>
</feature>
<dbReference type="AlphaFoldDB" id="A0AAU8AL74"/>
<feature type="transmembrane region" description="Helical" evidence="7">
    <location>
        <begin position="57"/>
        <end position="76"/>
    </location>
</feature>
<feature type="transmembrane region" description="Helical" evidence="7">
    <location>
        <begin position="362"/>
        <end position="382"/>
    </location>
</feature>
<dbReference type="GO" id="GO:0022857">
    <property type="term" value="F:transmembrane transporter activity"/>
    <property type="evidence" value="ECO:0007669"/>
    <property type="project" value="UniProtKB-UniRule"/>
</dbReference>
<feature type="transmembrane region" description="Helical" evidence="7">
    <location>
        <begin position="32"/>
        <end position="50"/>
    </location>
</feature>
<evidence type="ECO:0000256" key="5">
    <source>
        <dbReference type="ARBA" id="ARBA00022989"/>
    </source>
</evidence>
<dbReference type="PANTHER" id="PTHR33362:SF7">
    <property type="entry name" value="SLL1103 PROTEIN"/>
    <property type="match status" value="1"/>
</dbReference>
<dbReference type="InterPro" id="IPR010656">
    <property type="entry name" value="DctM"/>
</dbReference>
<organism evidence="9">
    <name type="scientific">Alloyangia sp. H15</name>
    <dbReference type="NCBI Taxonomy" id="3029062"/>
    <lineage>
        <taxon>Bacteria</taxon>
        <taxon>Pseudomonadati</taxon>
        <taxon>Pseudomonadota</taxon>
        <taxon>Alphaproteobacteria</taxon>
        <taxon>Rhodobacterales</taxon>
        <taxon>Roseobacteraceae</taxon>
        <taxon>Alloyangia</taxon>
    </lineage>
</organism>
<keyword evidence="4 7" id="KW-0812">Transmembrane</keyword>
<feature type="transmembrane region" description="Helical" evidence="7">
    <location>
        <begin position="325"/>
        <end position="350"/>
    </location>
</feature>
<feature type="transmembrane region" description="Helical" evidence="7">
    <location>
        <begin position="253"/>
        <end position="271"/>
    </location>
</feature>